<dbReference type="STRING" id="1194695.A0A5A7VFG6"/>
<dbReference type="EMBL" id="SSTE01001190">
    <property type="protein sequence ID" value="KAA0065807.1"/>
    <property type="molecule type" value="Genomic_DNA"/>
</dbReference>
<evidence type="ECO:0000259" key="1">
    <source>
        <dbReference type="Pfam" id="PF22936"/>
    </source>
</evidence>
<sequence>MRSLQSHELKWKLFDSTPLEKPFICNPSIEGDLVEEAVDVAIEVMDDPTLCYRHFQANCWSKKANSNQAESTLMHEQQENDQDLIFLTINVQETSTEEIWYLDSGCSNHMTRRNDIFISLDESHQNIVKTGDNKKLEVKGKGDILVKTKYEAK</sequence>
<organism evidence="2 4">
    <name type="scientific">Cucumis melo var. makuwa</name>
    <name type="common">Oriental melon</name>
    <dbReference type="NCBI Taxonomy" id="1194695"/>
    <lineage>
        <taxon>Eukaryota</taxon>
        <taxon>Viridiplantae</taxon>
        <taxon>Streptophyta</taxon>
        <taxon>Embryophyta</taxon>
        <taxon>Tracheophyta</taxon>
        <taxon>Spermatophyta</taxon>
        <taxon>Magnoliopsida</taxon>
        <taxon>eudicotyledons</taxon>
        <taxon>Gunneridae</taxon>
        <taxon>Pentapetalae</taxon>
        <taxon>rosids</taxon>
        <taxon>fabids</taxon>
        <taxon>Cucurbitales</taxon>
        <taxon>Cucurbitaceae</taxon>
        <taxon>Benincaseae</taxon>
        <taxon>Cucumis</taxon>
    </lineage>
</organism>
<dbReference type="OrthoDB" id="2013098at2759"/>
<reference evidence="4 5" key="1">
    <citation type="submission" date="2019-08" db="EMBL/GenBank/DDBJ databases">
        <title>Draft genome sequences of two oriental melons (Cucumis melo L. var makuwa).</title>
        <authorList>
            <person name="Kwon S.-Y."/>
        </authorList>
    </citation>
    <scope>NUCLEOTIDE SEQUENCE [LARGE SCALE GENOMIC DNA]</scope>
    <source>
        <strain evidence="5">cv. Chang Bougi</strain>
        <strain evidence="4">cv. SW 3</strain>
        <tissue evidence="2">Leaf</tissue>
    </source>
</reference>
<dbReference type="Proteomes" id="UP000321947">
    <property type="component" value="Unassembled WGS sequence"/>
</dbReference>
<evidence type="ECO:0000313" key="3">
    <source>
        <dbReference type="EMBL" id="TYJ96546.1"/>
    </source>
</evidence>
<dbReference type="Proteomes" id="UP000321393">
    <property type="component" value="Unassembled WGS sequence"/>
</dbReference>
<accession>A0A5A7VFG6</accession>
<dbReference type="Pfam" id="PF22936">
    <property type="entry name" value="Pol_BBD"/>
    <property type="match status" value="1"/>
</dbReference>
<comment type="caution">
    <text evidence="2">The sequence shown here is derived from an EMBL/GenBank/DDBJ whole genome shotgun (WGS) entry which is preliminary data.</text>
</comment>
<dbReference type="AlphaFoldDB" id="A0A5A7VFG6"/>
<dbReference type="InterPro" id="IPR054722">
    <property type="entry name" value="PolX-like_BBD"/>
</dbReference>
<name>A0A5A7VFG6_CUCMM</name>
<feature type="domain" description="Retrovirus-related Pol polyprotein from transposon TNT 1-94-like beta-barrel" evidence="1">
    <location>
        <begin position="100"/>
        <end position="149"/>
    </location>
</feature>
<evidence type="ECO:0000313" key="4">
    <source>
        <dbReference type="Proteomes" id="UP000321393"/>
    </source>
</evidence>
<protein>
    <submittedName>
        <fullName evidence="2">UBN2 domain-containing protein</fullName>
    </submittedName>
</protein>
<dbReference type="EMBL" id="SSTD01019467">
    <property type="protein sequence ID" value="TYJ96546.1"/>
    <property type="molecule type" value="Genomic_DNA"/>
</dbReference>
<gene>
    <name evidence="3" type="ORF">E5676_scaffold546G002010</name>
    <name evidence="2" type="ORF">E6C27_scaffold37G001060</name>
</gene>
<evidence type="ECO:0000313" key="5">
    <source>
        <dbReference type="Proteomes" id="UP000321947"/>
    </source>
</evidence>
<proteinExistence type="predicted"/>
<evidence type="ECO:0000313" key="2">
    <source>
        <dbReference type="EMBL" id="KAA0065807.1"/>
    </source>
</evidence>